<gene>
    <name evidence="5" type="ORF">CYY_004242</name>
</gene>
<dbReference type="InterPro" id="IPR046342">
    <property type="entry name" value="CBS_dom_sf"/>
</dbReference>
<dbReference type="Proteomes" id="UP000695562">
    <property type="component" value="Unassembled WGS sequence"/>
</dbReference>
<evidence type="ECO:0000256" key="3">
    <source>
        <dbReference type="PROSITE-ProRule" id="PRU00703"/>
    </source>
</evidence>
<evidence type="ECO:0000313" key="5">
    <source>
        <dbReference type="EMBL" id="KAF2074460.1"/>
    </source>
</evidence>
<keyword evidence="1" id="KW-0677">Repeat</keyword>
<dbReference type="CDD" id="cd02205">
    <property type="entry name" value="CBS_pair_SF"/>
    <property type="match status" value="1"/>
</dbReference>
<dbReference type="PANTHER" id="PTHR13780">
    <property type="entry name" value="AMP-ACTIVATED PROTEIN KINASE, GAMMA REGULATORY SUBUNIT"/>
    <property type="match status" value="1"/>
</dbReference>
<dbReference type="InterPro" id="IPR000644">
    <property type="entry name" value="CBS_dom"/>
</dbReference>
<dbReference type="PROSITE" id="PS51371">
    <property type="entry name" value="CBS"/>
    <property type="match status" value="2"/>
</dbReference>
<comment type="caution">
    <text evidence="5">The sequence shown here is derived from an EMBL/GenBank/DDBJ whole genome shotgun (WGS) entry which is preliminary data.</text>
</comment>
<dbReference type="Pfam" id="PF00571">
    <property type="entry name" value="CBS"/>
    <property type="match status" value="3"/>
</dbReference>
<feature type="domain" description="CBS" evidence="4">
    <location>
        <begin position="17"/>
        <end position="81"/>
    </location>
</feature>
<proteinExistence type="predicted"/>
<reference evidence="5" key="1">
    <citation type="submission" date="2020-01" db="EMBL/GenBank/DDBJ databases">
        <title>Development of genomics and gene disruption for Polysphondylium violaceum indicates a role for the polyketide synthase stlB in stalk morphogenesis.</title>
        <authorList>
            <person name="Narita B."/>
            <person name="Kawabe Y."/>
            <person name="Kin K."/>
            <person name="Saito T."/>
            <person name="Gibbs R."/>
            <person name="Kuspa A."/>
            <person name="Muzny D."/>
            <person name="Queller D."/>
            <person name="Richards S."/>
            <person name="Strassman J."/>
            <person name="Sucgang R."/>
            <person name="Worley K."/>
            <person name="Schaap P."/>
        </authorList>
    </citation>
    <scope>NUCLEOTIDE SEQUENCE</scope>
    <source>
        <strain evidence="5">QSvi11</strain>
    </source>
</reference>
<accession>A0A8J4UZE5</accession>
<sequence>MEDYYKIFHQTAISDIISKEETLIGINKNSSVEELLSVLFKYSLSSVPVVNDSTGKSRVIGFVDTNDILTLLVKLYEKVNEQGVNEDDIRLLSIAFLHTSISNIMDISKKDQFTVVLEEQSLLEVLKLYSKGIHRVALLSVFSDIETIVSQSNVINFISNNVSLLSGVKDLKISQLLPMLVSRESLITTKDSDLTICSFKSMKTNHVSAVPVLDSNKSIVGTLSINDLYGLKERKVNQALLKPTLEFIQNKDTDPNKNKPLNPVVLKLDDTFKDAIELLSKYKVHRVWVVDEHNTPLSVISLTDICNIIVNPPLETQELEIDSSQQNRASIPSS</sequence>
<dbReference type="SMART" id="SM00116">
    <property type="entry name" value="CBS"/>
    <property type="match status" value="4"/>
</dbReference>
<keyword evidence="6" id="KW-1185">Reference proteome</keyword>
<evidence type="ECO:0000256" key="1">
    <source>
        <dbReference type="ARBA" id="ARBA00022737"/>
    </source>
</evidence>
<protein>
    <recommendedName>
        <fullName evidence="4">CBS domain-containing protein</fullName>
    </recommendedName>
</protein>
<evidence type="ECO:0000259" key="4">
    <source>
        <dbReference type="PROSITE" id="PS51371"/>
    </source>
</evidence>
<evidence type="ECO:0000256" key="2">
    <source>
        <dbReference type="ARBA" id="ARBA00023122"/>
    </source>
</evidence>
<dbReference type="Gene3D" id="3.10.580.10">
    <property type="entry name" value="CBS-domain"/>
    <property type="match status" value="2"/>
</dbReference>
<feature type="domain" description="CBS" evidence="4">
    <location>
        <begin position="258"/>
        <end position="316"/>
    </location>
</feature>
<dbReference type="OrthoDB" id="449052at2759"/>
<dbReference type="EMBL" id="AJWJ01000146">
    <property type="protein sequence ID" value="KAF2074460.1"/>
    <property type="molecule type" value="Genomic_DNA"/>
</dbReference>
<keyword evidence="2 3" id="KW-0129">CBS domain</keyword>
<dbReference type="InterPro" id="IPR050511">
    <property type="entry name" value="AMPK_gamma/SDS23_families"/>
</dbReference>
<organism evidence="5 6">
    <name type="scientific">Polysphondylium violaceum</name>
    <dbReference type="NCBI Taxonomy" id="133409"/>
    <lineage>
        <taxon>Eukaryota</taxon>
        <taxon>Amoebozoa</taxon>
        <taxon>Evosea</taxon>
        <taxon>Eumycetozoa</taxon>
        <taxon>Dictyostelia</taxon>
        <taxon>Dictyosteliales</taxon>
        <taxon>Dictyosteliaceae</taxon>
        <taxon>Polysphondylium</taxon>
    </lineage>
</organism>
<dbReference type="PANTHER" id="PTHR13780:SF36">
    <property type="entry name" value="CBS DOMAIN-CONTAINING PROTEIN"/>
    <property type="match status" value="1"/>
</dbReference>
<dbReference type="SUPFAM" id="SSF54631">
    <property type="entry name" value="CBS-domain pair"/>
    <property type="match status" value="2"/>
</dbReference>
<evidence type="ECO:0000313" key="6">
    <source>
        <dbReference type="Proteomes" id="UP000695562"/>
    </source>
</evidence>
<name>A0A8J4UZE5_9MYCE</name>
<dbReference type="AlphaFoldDB" id="A0A8J4UZE5"/>